<feature type="region of interest" description="Disordered" evidence="1">
    <location>
        <begin position="1"/>
        <end position="20"/>
    </location>
</feature>
<sequence length="384" mass="43412">MYVTRPLSLYRSSPGAASEPLPEGPYSGYLVIQDKAYEAQVTTCCGMYRDQFLSNLPFPQNQLLALRAKEEAFFVPVPGLPLSANRYYVVHAKGKHAGMVYACSREEDKSNFLCCSCVNDVNPRPFGMGDIYQQIEIVARRTKGQFYARAVATDGFPPYFLRLKDWWLNTDFKRKPGLDIEPAAGVNEALRARMPDAGFPISSQRSPAAVVGKWYTPFFFIKEELFRLKDQVKRSLFYEVTLEQFWEAIHFSENRSGEGRRTVEVRARVQTETAMLCGGELVGDVSPSADRVVWFRPAESVTGAVGLSSPIVERMRWEVARAGWVAGKSGVDVLEREEEYRGGSAWTAFGCFVLVERFSLRRLDGSLVLGCDFRYTNKIITKWE</sequence>
<organism evidence="2 3">
    <name type="scientific">Spirodela intermedia</name>
    <name type="common">Intermediate duckweed</name>
    <dbReference type="NCBI Taxonomy" id="51605"/>
    <lineage>
        <taxon>Eukaryota</taxon>
        <taxon>Viridiplantae</taxon>
        <taxon>Streptophyta</taxon>
        <taxon>Embryophyta</taxon>
        <taxon>Tracheophyta</taxon>
        <taxon>Spermatophyta</taxon>
        <taxon>Magnoliopsida</taxon>
        <taxon>Liliopsida</taxon>
        <taxon>Araceae</taxon>
        <taxon>Lemnoideae</taxon>
        <taxon>Spirodela</taxon>
    </lineage>
</organism>
<protein>
    <submittedName>
        <fullName evidence="2">Uncharacterized protein</fullName>
    </submittedName>
</protein>
<evidence type="ECO:0000313" key="2">
    <source>
        <dbReference type="EMBL" id="CAA7407126.1"/>
    </source>
</evidence>
<proteinExistence type="predicted"/>
<dbReference type="PANTHER" id="PTHR31050:SF15">
    <property type="entry name" value="OS08G0413200 PROTEIN"/>
    <property type="match status" value="1"/>
</dbReference>
<accession>A0A7I8LBV0</accession>
<dbReference type="EMBL" id="LR746276">
    <property type="protein sequence ID" value="CAA7407126.1"/>
    <property type="molecule type" value="Genomic_DNA"/>
</dbReference>
<evidence type="ECO:0000256" key="1">
    <source>
        <dbReference type="SAM" id="MobiDB-lite"/>
    </source>
</evidence>
<keyword evidence="3" id="KW-1185">Reference proteome</keyword>
<dbReference type="PANTHER" id="PTHR31050">
    <property type="entry name" value="OS08G0413200 PROTEIN"/>
    <property type="match status" value="1"/>
</dbReference>
<dbReference type="AlphaFoldDB" id="A0A7I8LBV0"/>
<dbReference type="Pfam" id="PF06880">
    <property type="entry name" value="DUF1262"/>
    <property type="match status" value="1"/>
</dbReference>
<reference evidence="2" key="1">
    <citation type="submission" date="2020-02" db="EMBL/GenBank/DDBJ databases">
        <authorList>
            <person name="Scholz U."/>
            <person name="Mascher M."/>
            <person name="Fiebig A."/>
        </authorList>
    </citation>
    <scope>NUCLEOTIDE SEQUENCE</scope>
</reference>
<gene>
    <name evidence="2" type="ORF">SI8410_13017804</name>
</gene>
<dbReference type="OrthoDB" id="741151at2759"/>
<name>A0A7I8LBV0_SPIIN</name>
<dbReference type="InterPro" id="IPR010683">
    <property type="entry name" value="DUF1262"/>
</dbReference>
<evidence type="ECO:0000313" key="3">
    <source>
        <dbReference type="Proteomes" id="UP000663760"/>
    </source>
</evidence>
<dbReference type="Proteomes" id="UP000663760">
    <property type="component" value="Chromosome 13"/>
</dbReference>